<name>A0A9P7SN46_9HYPO</name>
<dbReference type="Proteomes" id="UP000784919">
    <property type="component" value="Unassembled WGS sequence"/>
</dbReference>
<dbReference type="EMBL" id="SRPR01000097">
    <property type="protein sequence ID" value="KAG5960499.1"/>
    <property type="molecule type" value="Genomic_DNA"/>
</dbReference>
<gene>
    <name evidence="3" type="ORF">E4U56_004238</name>
    <name evidence="2" type="ORF">E4U57_008162</name>
</gene>
<evidence type="ECO:0000313" key="5">
    <source>
        <dbReference type="Proteomes" id="UP000784919"/>
    </source>
</evidence>
<accession>A0A9P7SN46</accession>
<comment type="caution">
    <text evidence="3">The sequence shown here is derived from an EMBL/GenBank/DDBJ whole genome shotgun (WGS) entry which is preliminary data.</text>
</comment>
<feature type="region of interest" description="Disordered" evidence="1">
    <location>
        <begin position="81"/>
        <end position="121"/>
    </location>
</feature>
<organism evidence="3 5">
    <name type="scientific">Claviceps arundinis</name>
    <dbReference type="NCBI Taxonomy" id="1623583"/>
    <lineage>
        <taxon>Eukaryota</taxon>
        <taxon>Fungi</taxon>
        <taxon>Dikarya</taxon>
        <taxon>Ascomycota</taxon>
        <taxon>Pezizomycotina</taxon>
        <taxon>Sordariomycetes</taxon>
        <taxon>Hypocreomycetidae</taxon>
        <taxon>Hypocreales</taxon>
        <taxon>Clavicipitaceae</taxon>
        <taxon>Claviceps</taxon>
    </lineage>
</organism>
<dbReference type="EMBL" id="SRPS01000276">
    <property type="protein sequence ID" value="KAG5960655.1"/>
    <property type="molecule type" value="Genomic_DNA"/>
</dbReference>
<feature type="compositionally biased region" description="Polar residues" evidence="1">
    <location>
        <begin position="109"/>
        <end position="121"/>
    </location>
</feature>
<evidence type="ECO:0000313" key="4">
    <source>
        <dbReference type="Proteomes" id="UP000742024"/>
    </source>
</evidence>
<sequence length="219" mass="24216">MENQFLSISTWRGHVLVSACLLPPSVEESKEVLYSDRDRTQQKPHMSISRPPVPDFWNHYGQSKALINAAYGSDLVPSPPISSVTPSSADFEESCDISEPASPSEHSDSITTENSSPISPCWTPSSSSNCPSFANWDDAAAFTSPSSTAADSWSTSAVPLFDQHWCEKQQTQFTADGYALCLQPSPPPEDEKSPKRRRLSIDIRATQQVYNTRADPWIY</sequence>
<dbReference type="Proteomes" id="UP000742024">
    <property type="component" value="Unassembled WGS sequence"/>
</dbReference>
<dbReference type="OrthoDB" id="4957184at2759"/>
<keyword evidence="4" id="KW-1185">Reference proteome</keyword>
<protein>
    <submittedName>
        <fullName evidence="3">Uncharacterized protein</fullName>
    </submittedName>
</protein>
<proteinExistence type="predicted"/>
<reference evidence="3 4" key="1">
    <citation type="journal article" date="2020" name="bioRxiv">
        <title>Whole genome comparisons of ergot fungi reveals the divergence and evolution of species within the genus Claviceps are the result of varying mechanisms driving genome evolution and host range expansion.</title>
        <authorList>
            <person name="Wyka S.A."/>
            <person name="Mondo S.J."/>
            <person name="Liu M."/>
            <person name="Dettman J."/>
            <person name="Nalam V."/>
            <person name="Broders K.D."/>
        </authorList>
    </citation>
    <scope>NUCLEOTIDE SEQUENCE</scope>
    <source>
        <strain evidence="3">CCC 1102</strain>
        <strain evidence="2 4">LM583</strain>
    </source>
</reference>
<dbReference type="AlphaFoldDB" id="A0A9P7SN46"/>
<evidence type="ECO:0000313" key="3">
    <source>
        <dbReference type="EMBL" id="KAG5960655.1"/>
    </source>
</evidence>
<evidence type="ECO:0000256" key="1">
    <source>
        <dbReference type="SAM" id="MobiDB-lite"/>
    </source>
</evidence>
<evidence type="ECO:0000313" key="2">
    <source>
        <dbReference type="EMBL" id="KAG5960499.1"/>
    </source>
</evidence>